<dbReference type="GO" id="GO:0005634">
    <property type="term" value="C:nucleus"/>
    <property type="evidence" value="ECO:0007669"/>
    <property type="project" value="UniProtKB-SubCell"/>
</dbReference>
<dbReference type="Proteomes" id="UP000887581">
    <property type="component" value="Unplaced"/>
</dbReference>
<dbReference type="Pfam" id="PF09739">
    <property type="entry name" value="MCM_bind"/>
    <property type="match status" value="1"/>
</dbReference>
<organism evidence="5 6">
    <name type="scientific">Setaria digitata</name>
    <dbReference type="NCBI Taxonomy" id="48799"/>
    <lineage>
        <taxon>Eukaryota</taxon>
        <taxon>Metazoa</taxon>
        <taxon>Ecdysozoa</taxon>
        <taxon>Nematoda</taxon>
        <taxon>Chromadorea</taxon>
        <taxon>Rhabditida</taxon>
        <taxon>Spirurina</taxon>
        <taxon>Spiruromorpha</taxon>
        <taxon>Filarioidea</taxon>
        <taxon>Setariidae</taxon>
        <taxon>Setaria</taxon>
    </lineage>
</organism>
<keyword evidence="5" id="KW-1185">Reference proteome</keyword>
<reference evidence="6" key="1">
    <citation type="submission" date="2022-11" db="UniProtKB">
        <authorList>
            <consortium name="WormBaseParasite"/>
        </authorList>
    </citation>
    <scope>IDENTIFICATION</scope>
</reference>
<evidence type="ECO:0000256" key="1">
    <source>
        <dbReference type="ARBA" id="ARBA00004123"/>
    </source>
</evidence>
<evidence type="ECO:0000313" key="6">
    <source>
        <dbReference type="WBParaSite" id="sdigi.contig997.g10095.t1"/>
    </source>
</evidence>
<dbReference type="GO" id="GO:0003682">
    <property type="term" value="F:chromatin binding"/>
    <property type="evidence" value="ECO:0007669"/>
    <property type="project" value="TreeGrafter"/>
</dbReference>
<keyword evidence="4" id="KW-0539">Nucleus</keyword>
<sequence length="552" mass="63569">MIAVEDHNKEAAIYANTQDNSPLTGSGKSNRSNIYDEVDAIFFENIVEYTENPCKLITKLKTKYKDEFKDWKYLHKNHVDQGDLVRIRGMILSGLQFVFSLNSVITEEEDGSTRTNIKEIKGMTRRNAFILVPERGITDWYSNAFHGESQKSLEMLLKNEEFRVHALFYDDGSEHFKPNIVLDLYGIVDLTEMTVEEDDYDLNAKSSSNIMSLHVIHYELVEHHSIVSSAHPEVLTDRNMRGFELLVCAFEQFFCNKVVAQLLICHLFISRHSQLSKSRECIFPYTIKNVRDSKPLVEMIKLFMPKVHVIKMVQETIEESWSSYERAESGFEQGLLQVSDNTLVIIDETKLSPENLLLTDKGRKNCQLITNFLSARKISFIYPYQTVEIESSANVLVLSGEKCFLGQNDFAMVLSKSSSKGIDFVRQYAIEHESDLNLCRHTLLSCPRKFSDIGICQTVEEIAVESFLEMQRICRNAADNSARLHRQLIISKNDYADEQNRKENIGEICWEARNLSFVWLLAALKDEETVDEDCWKKAVEFEKSVSRFTEAL</sequence>
<comment type="subcellular location">
    <subcellularLocation>
        <location evidence="1">Nucleus</location>
    </subcellularLocation>
</comment>
<dbReference type="AlphaFoldDB" id="A0A915Q8E3"/>
<accession>A0A915Q8E3</accession>
<evidence type="ECO:0000256" key="4">
    <source>
        <dbReference type="ARBA" id="ARBA00023242"/>
    </source>
</evidence>
<evidence type="ECO:0000313" key="5">
    <source>
        <dbReference type="Proteomes" id="UP000887581"/>
    </source>
</evidence>
<dbReference type="InterPro" id="IPR019140">
    <property type="entry name" value="MCM_complex-bd"/>
</dbReference>
<dbReference type="PANTHER" id="PTHR13489">
    <property type="entry name" value="MINI-CHROMOSOME MAINTENANCE COMPLEX-BINDING PROTEIN"/>
    <property type="match status" value="1"/>
</dbReference>
<protein>
    <recommendedName>
        <fullName evidence="3">Mini-chromosome maintenance complex-binding protein</fullName>
    </recommendedName>
</protein>
<dbReference type="PANTHER" id="PTHR13489:SF0">
    <property type="entry name" value="MINI-CHROMOSOME MAINTENANCE COMPLEX-BINDING PROTEIN"/>
    <property type="match status" value="1"/>
</dbReference>
<proteinExistence type="inferred from homology"/>
<dbReference type="GO" id="GO:0006261">
    <property type="term" value="P:DNA-templated DNA replication"/>
    <property type="evidence" value="ECO:0007669"/>
    <property type="project" value="TreeGrafter"/>
</dbReference>
<evidence type="ECO:0000256" key="3">
    <source>
        <dbReference type="ARBA" id="ARBA00015405"/>
    </source>
</evidence>
<name>A0A915Q8E3_9BILA</name>
<comment type="similarity">
    <text evidence="2">Belongs to the MCMBP family.</text>
</comment>
<dbReference type="WBParaSite" id="sdigi.contig997.g10095.t1">
    <property type="protein sequence ID" value="sdigi.contig997.g10095.t1"/>
    <property type="gene ID" value="sdigi.contig997.g10095"/>
</dbReference>
<evidence type="ECO:0000256" key="2">
    <source>
        <dbReference type="ARBA" id="ARBA00007925"/>
    </source>
</evidence>